<dbReference type="AlphaFoldDB" id="A0AAN0SEC0"/>
<evidence type="ECO:0000313" key="2">
    <source>
        <dbReference type="Proteomes" id="UP000030081"/>
    </source>
</evidence>
<name>A0AAN0SEC0_9VIBR</name>
<keyword evidence="2" id="KW-1185">Reference proteome</keyword>
<protein>
    <recommendedName>
        <fullName evidence="3">Lipoprotein</fullName>
    </recommendedName>
</protein>
<dbReference type="KEGG" id="vcy:IX92_18630"/>
<dbReference type="EMBL" id="CP009618">
    <property type="protein sequence ID" value="AIW21049.1"/>
    <property type="molecule type" value="Genomic_DNA"/>
</dbReference>
<dbReference type="RefSeq" id="WP_043010071.1">
    <property type="nucleotide sequence ID" value="NZ_CP009618.1"/>
</dbReference>
<gene>
    <name evidence="1" type="ORF">IX92_18630</name>
</gene>
<organism evidence="1 2">
    <name type="scientific">Vibrio coralliilyticus</name>
    <dbReference type="NCBI Taxonomy" id="190893"/>
    <lineage>
        <taxon>Bacteria</taxon>
        <taxon>Pseudomonadati</taxon>
        <taxon>Pseudomonadota</taxon>
        <taxon>Gammaproteobacteria</taxon>
        <taxon>Vibrionales</taxon>
        <taxon>Vibrionaceae</taxon>
        <taxon>Vibrio</taxon>
    </lineage>
</organism>
<evidence type="ECO:0008006" key="3">
    <source>
        <dbReference type="Google" id="ProtNLM"/>
    </source>
</evidence>
<proteinExistence type="predicted"/>
<accession>A0AAN0SEC0</accession>
<reference evidence="1 2" key="1">
    <citation type="submission" date="2014-10" db="EMBL/GenBank/DDBJ databases">
        <title>The Complete Genome Sequence for the Shellfish Pathogen Vibrio coralliilyticus RE98 Isolated from a Shellfish Hatchery.</title>
        <authorList>
            <person name="Richards G.P."/>
            <person name="Bono J.L."/>
            <person name="Watson M.A."/>
            <person name="Needleman D.S."/>
        </authorList>
    </citation>
    <scope>NUCLEOTIDE SEQUENCE [LARGE SCALE GENOMIC DNA]</scope>
    <source>
        <strain evidence="1 2">RE98</strain>
    </source>
</reference>
<evidence type="ECO:0000313" key="1">
    <source>
        <dbReference type="EMBL" id="AIW21049.1"/>
    </source>
</evidence>
<dbReference type="PROSITE" id="PS51257">
    <property type="entry name" value="PROKAR_LIPOPROTEIN"/>
    <property type="match status" value="1"/>
</dbReference>
<sequence length="109" mass="12649">MNKRLAKLSLIFLCVIGLLGCQSTRDYDYQGQYEYAKEDGHYILLREDRSFELFQQGELTVGTYKVKLSTINLYVDGKWFTQGKIRNGYLTDSDGDMWVKNSSNELSKK</sequence>
<dbReference type="Proteomes" id="UP000030081">
    <property type="component" value="Chromosome 2"/>
</dbReference>